<dbReference type="EMBL" id="CCNE01000016">
    <property type="protein sequence ID" value="CDX56614.1"/>
    <property type="molecule type" value="Genomic_DNA"/>
</dbReference>
<comment type="similarity">
    <text evidence="1">Belongs to the short-chain dehydrogenases/reductases (SDR) family.</text>
</comment>
<evidence type="ECO:0000259" key="2">
    <source>
        <dbReference type="SMART" id="SM00822"/>
    </source>
</evidence>
<sequence length="256" mass="26161">MSAKEAERVFLVTGGTRGIGAACVERLAADGARVVFTGRDRAAADDVIAAVPGAVFAAGDATSEADCKRAVEVALELGKGRIAGLVNNAGAGGRAAFDQTTLDDWNRTMTANATSAYLFTRHALAGLRAARGAVVTISSVAGLVGEEGLAIYTASKAALIGLTQALALEYGSEVRFNAVCPGQIATQMMAKTLAIPGRREKLEKRIPGARLGTPEDVAEAVGWLLSPAAGFVNGAVLSVDGGETAGFMTPRDDPRA</sequence>
<name>A0A090GUJ7_MESPL</name>
<proteinExistence type="inferred from homology"/>
<dbReference type="InterPro" id="IPR036291">
    <property type="entry name" value="NAD(P)-bd_dom_sf"/>
</dbReference>
<dbReference type="PANTHER" id="PTHR42879:SF2">
    <property type="entry name" value="3-OXOACYL-[ACYL-CARRIER-PROTEIN] REDUCTASE FABG"/>
    <property type="match status" value="1"/>
</dbReference>
<dbReference type="CDD" id="cd05233">
    <property type="entry name" value="SDR_c"/>
    <property type="match status" value="1"/>
</dbReference>
<reference evidence="3 4" key="1">
    <citation type="submission" date="2014-08" db="EMBL/GenBank/DDBJ databases">
        <authorList>
            <person name="Moulin Lionel"/>
        </authorList>
    </citation>
    <scope>NUCLEOTIDE SEQUENCE [LARGE SCALE GENOMIC DNA]</scope>
</reference>
<dbReference type="PROSITE" id="PS00061">
    <property type="entry name" value="ADH_SHORT"/>
    <property type="match status" value="1"/>
</dbReference>
<dbReference type="PANTHER" id="PTHR42879">
    <property type="entry name" value="3-OXOACYL-(ACYL-CARRIER-PROTEIN) REDUCTASE"/>
    <property type="match status" value="1"/>
</dbReference>
<dbReference type="FunFam" id="3.40.50.720:FF:000084">
    <property type="entry name" value="Short-chain dehydrogenase reductase"/>
    <property type="match status" value="1"/>
</dbReference>
<evidence type="ECO:0000313" key="4">
    <source>
        <dbReference type="Proteomes" id="UP000046122"/>
    </source>
</evidence>
<dbReference type="SMART" id="SM00822">
    <property type="entry name" value="PKS_KR"/>
    <property type="match status" value="1"/>
</dbReference>
<dbReference type="InterPro" id="IPR050259">
    <property type="entry name" value="SDR"/>
</dbReference>
<evidence type="ECO:0000313" key="3">
    <source>
        <dbReference type="EMBL" id="CDX56614.1"/>
    </source>
</evidence>
<dbReference type="SUPFAM" id="SSF51735">
    <property type="entry name" value="NAD(P)-binding Rossmann-fold domains"/>
    <property type="match status" value="1"/>
</dbReference>
<evidence type="ECO:0000256" key="1">
    <source>
        <dbReference type="ARBA" id="ARBA00006484"/>
    </source>
</evidence>
<dbReference type="GO" id="GO:0032787">
    <property type="term" value="P:monocarboxylic acid metabolic process"/>
    <property type="evidence" value="ECO:0007669"/>
    <property type="project" value="UniProtKB-ARBA"/>
</dbReference>
<dbReference type="GO" id="GO:0050575">
    <property type="term" value="F:2-(S)-hydroxypropyl-CoM dehydrogenase activity"/>
    <property type="evidence" value="ECO:0007669"/>
    <property type="project" value="UniProtKB-EC"/>
</dbReference>
<feature type="domain" description="Ketoreductase" evidence="2">
    <location>
        <begin position="8"/>
        <end position="184"/>
    </location>
</feature>
<dbReference type="PRINTS" id="PR00081">
    <property type="entry name" value="GDHRDH"/>
</dbReference>
<organism evidence="3 4">
    <name type="scientific">Mesorhizobium plurifarium</name>
    <dbReference type="NCBI Taxonomy" id="69974"/>
    <lineage>
        <taxon>Bacteria</taxon>
        <taxon>Pseudomonadati</taxon>
        <taxon>Pseudomonadota</taxon>
        <taxon>Alphaproteobacteria</taxon>
        <taxon>Hyphomicrobiales</taxon>
        <taxon>Phyllobacteriaceae</taxon>
        <taxon>Mesorhizobium</taxon>
    </lineage>
</organism>
<dbReference type="PRINTS" id="PR00080">
    <property type="entry name" value="SDRFAMILY"/>
</dbReference>
<dbReference type="InterPro" id="IPR020904">
    <property type="entry name" value="Sc_DH/Rdtase_CS"/>
</dbReference>
<dbReference type="Pfam" id="PF13561">
    <property type="entry name" value="adh_short_C2"/>
    <property type="match status" value="1"/>
</dbReference>
<accession>A0A090GUJ7</accession>
<protein>
    <submittedName>
        <fullName evidence="3">2-(S)-hydroxypropyl-CoM dehydrogenase</fullName>
        <ecNumber evidence="3">1.1.1.269</ecNumber>
    </submittedName>
</protein>
<dbReference type="AlphaFoldDB" id="A0A090GUJ7"/>
<keyword evidence="3" id="KW-0560">Oxidoreductase</keyword>
<dbReference type="EC" id="1.1.1.269" evidence="3"/>
<dbReference type="InterPro" id="IPR057326">
    <property type="entry name" value="KR_dom"/>
</dbReference>
<gene>
    <name evidence="3" type="primary">xecE</name>
    <name evidence="3" type="ORF">MPL3365_230330</name>
</gene>
<dbReference type="InterPro" id="IPR002347">
    <property type="entry name" value="SDR_fam"/>
</dbReference>
<dbReference type="Proteomes" id="UP000046122">
    <property type="component" value="Unassembled WGS sequence"/>
</dbReference>
<dbReference type="Gene3D" id="3.40.50.720">
    <property type="entry name" value="NAD(P)-binding Rossmann-like Domain"/>
    <property type="match status" value="1"/>
</dbReference>